<protein>
    <submittedName>
        <fullName evidence="7">FAD-dependent oxidoreductase</fullName>
    </submittedName>
</protein>
<dbReference type="AlphaFoldDB" id="A0A432XS81"/>
<dbReference type="GO" id="GO:0003954">
    <property type="term" value="F:NADH dehydrogenase activity"/>
    <property type="evidence" value="ECO:0007669"/>
    <property type="project" value="InterPro"/>
</dbReference>
<keyword evidence="2" id="KW-0285">Flavoprotein</keyword>
<evidence type="ECO:0000256" key="2">
    <source>
        <dbReference type="ARBA" id="ARBA00022630"/>
    </source>
</evidence>
<proteinExistence type="inferred from homology"/>
<evidence type="ECO:0000313" key="8">
    <source>
        <dbReference type="Proteomes" id="UP000287198"/>
    </source>
</evidence>
<dbReference type="InterPro" id="IPR023753">
    <property type="entry name" value="FAD/NAD-binding_dom"/>
</dbReference>
<dbReference type="PANTHER" id="PTHR43706:SF9">
    <property type="entry name" value="TYPE II NADH:QUINONE OXIDOREDUCTASE"/>
    <property type="match status" value="1"/>
</dbReference>
<evidence type="ECO:0000256" key="5">
    <source>
        <dbReference type="ARBA" id="ARBA00023027"/>
    </source>
</evidence>
<keyword evidence="3" id="KW-0274">FAD</keyword>
<dbReference type="Pfam" id="PF07992">
    <property type="entry name" value="Pyr_redox_2"/>
    <property type="match status" value="1"/>
</dbReference>
<evidence type="ECO:0000256" key="1">
    <source>
        <dbReference type="ARBA" id="ARBA00005272"/>
    </source>
</evidence>
<organism evidence="7 8">
    <name type="scientific">Pseudidiomarina halophila</name>
    <dbReference type="NCBI Taxonomy" id="1449799"/>
    <lineage>
        <taxon>Bacteria</taxon>
        <taxon>Pseudomonadati</taxon>
        <taxon>Pseudomonadota</taxon>
        <taxon>Gammaproteobacteria</taxon>
        <taxon>Alteromonadales</taxon>
        <taxon>Idiomarinaceae</taxon>
        <taxon>Pseudidiomarina</taxon>
    </lineage>
</organism>
<evidence type="ECO:0000256" key="3">
    <source>
        <dbReference type="ARBA" id="ARBA00022827"/>
    </source>
</evidence>
<keyword evidence="8" id="KW-1185">Reference proteome</keyword>
<evidence type="ECO:0000256" key="4">
    <source>
        <dbReference type="ARBA" id="ARBA00023002"/>
    </source>
</evidence>
<keyword evidence="4" id="KW-0560">Oxidoreductase</keyword>
<dbReference type="OrthoDB" id="9781621at2"/>
<dbReference type="PRINTS" id="PR00368">
    <property type="entry name" value="FADPNR"/>
</dbReference>
<dbReference type="InterPro" id="IPR045024">
    <property type="entry name" value="NDH-2"/>
</dbReference>
<feature type="domain" description="FAD/NAD(P)-binding" evidence="6">
    <location>
        <begin position="4"/>
        <end position="336"/>
    </location>
</feature>
<dbReference type="RefSeq" id="WP_126764464.1">
    <property type="nucleotide sequence ID" value="NZ_JBHLTZ010000014.1"/>
</dbReference>
<dbReference type="PANTHER" id="PTHR43706">
    <property type="entry name" value="NADH DEHYDROGENASE"/>
    <property type="match status" value="1"/>
</dbReference>
<comment type="similarity">
    <text evidence="1">Belongs to the NADH dehydrogenase family.</text>
</comment>
<dbReference type="SUPFAM" id="SSF51905">
    <property type="entry name" value="FAD/NAD(P)-binding domain"/>
    <property type="match status" value="1"/>
</dbReference>
<dbReference type="InterPro" id="IPR036188">
    <property type="entry name" value="FAD/NAD-bd_sf"/>
</dbReference>
<name>A0A432XS81_9GAMM</name>
<comment type="caution">
    <text evidence="7">The sequence shown here is derived from an EMBL/GenBank/DDBJ whole genome shotgun (WGS) entry which is preliminary data.</text>
</comment>
<reference evidence="8" key="1">
    <citation type="journal article" date="2018" name="Front. Microbiol.">
        <title>Genome-Based Analysis Reveals the Taxonomy and Diversity of the Family Idiomarinaceae.</title>
        <authorList>
            <person name="Liu Y."/>
            <person name="Lai Q."/>
            <person name="Shao Z."/>
        </authorList>
    </citation>
    <scope>NUCLEOTIDE SEQUENCE [LARGE SCALE GENOMIC DNA]</scope>
    <source>
        <strain evidence="8">BH195</strain>
    </source>
</reference>
<evidence type="ECO:0000313" key="7">
    <source>
        <dbReference type="EMBL" id="RUO51596.1"/>
    </source>
</evidence>
<dbReference type="PRINTS" id="PR00411">
    <property type="entry name" value="PNDRDTASEI"/>
</dbReference>
<sequence length="431" mass="48081">MQERIVIVGGGAGGLELATMLGRKLGRSKQARVTLIDRNSTHLWKPLLHEVASGALDSRMAELDYRGQSARYGFEFLLGTLESVDKAKKTIQLAAIRDDRGKEVLAARNLSYDRLILAIGGVTADFGTPGVKEHSHFLDSLRQADQFHHYLLNEFLRVNQSIEDGNQTKLSLAIVGGGATGVELAAELIHSVSLLSIYGLPYLDQKHLKVCLVEADKRLLPALPERLSKSVAKKLKSLGVEVILNNPVSEVTENTLVLAEGEPIQADLIVWAAGVRAPDVVKEWGLQLRKNNQILVNPYLQTVSDESIYAIGDCAACRIDDERWVPPRAQSAHQMAKSLYRNIVRDYRLKAPKPFVYKDRGSLVSLSRFTAVGNFMQSKSLSMSLEGTAARWAYASLYRMHQRVLHGWWKMFLLLMVDKLNRVVKPRLKLH</sequence>
<accession>A0A432XS81</accession>
<evidence type="ECO:0000259" key="6">
    <source>
        <dbReference type="Pfam" id="PF07992"/>
    </source>
</evidence>
<dbReference type="GO" id="GO:0008137">
    <property type="term" value="F:NADH dehydrogenase (ubiquinone) activity"/>
    <property type="evidence" value="ECO:0007669"/>
    <property type="project" value="TreeGrafter"/>
</dbReference>
<gene>
    <name evidence="7" type="ORF">CWI69_11515</name>
</gene>
<dbReference type="Proteomes" id="UP000287198">
    <property type="component" value="Unassembled WGS sequence"/>
</dbReference>
<dbReference type="EMBL" id="PIPW01000004">
    <property type="protein sequence ID" value="RUO51596.1"/>
    <property type="molecule type" value="Genomic_DNA"/>
</dbReference>
<keyword evidence="5" id="KW-0520">NAD</keyword>
<dbReference type="Gene3D" id="3.50.50.100">
    <property type="match status" value="1"/>
</dbReference>